<keyword evidence="6" id="KW-0675">Receptor</keyword>
<keyword evidence="1 4" id="KW-0732">Signal</keyword>
<dbReference type="FunFam" id="2.90.10.30:FF:000001">
    <property type="entry name" value="Serine/threonine-protein kinase"/>
    <property type="match status" value="1"/>
</dbReference>
<gene>
    <name evidence="6" type="ORF">Pyn_30188</name>
</gene>
<keyword evidence="2" id="KW-1015">Disulfide bond</keyword>
<dbReference type="InterPro" id="IPR001480">
    <property type="entry name" value="Bulb-type_lectin_dom"/>
</dbReference>
<evidence type="ECO:0000259" key="5">
    <source>
        <dbReference type="PROSITE" id="PS50927"/>
    </source>
</evidence>
<dbReference type="STRING" id="2094558.A0A314UPH2"/>
<dbReference type="OrthoDB" id="1930390at2759"/>
<dbReference type="SMART" id="SM00108">
    <property type="entry name" value="B_lectin"/>
    <property type="match status" value="1"/>
</dbReference>
<evidence type="ECO:0000256" key="2">
    <source>
        <dbReference type="ARBA" id="ARBA00023157"/>
    </source>
</evidence>
<dbReference type="Pfam" id="PF01453">
    <property type="entry name" value="B_lectin"/>
    <property type="match status" value="1"/>
</dbReference>
<dbReference type="EMBL" id="PJQY01003311">
    <property type="protein sequence ID" value="PQM38494.1"/>
    <property type="molecule type" value="Genomic_DNA"/>
</dbReference>
<keyword evidence="7" id="KW-1185">Reference proteome</keyword>
<evidence type="ECO:0000256" key="1">
    <source>
        <dbReference type="ARBA" id="ARBA00022729"/>
    </source>
</evidence>
<dbReference type="GO" id="GO:0030246">
    <property type="term" value="F:carbohydrate binding"/>
    <property type="evidence" value="ECO:0007669"/>
    <property type="project" value="UniProtKB-KW"/>
</dbReference>
<sequence>MAFTVRLLLFSSLFLLPVSVFSQTKGSIAVGDFLTATAANSSPWLSPSGDFAFGFSPLGSNDLFLLSIWYAKIPDTIVWHANGNNEAAVAPKGSTVNLTANSGLVLRSPQGEELWKSGTSVGVVANGVMNDTGNFVLQDRNSESLWETFKNPTDTMLPGMTFERSGKLSSRQSETTYSKGKFQLLLQEDGNLVISTINLPTNFANEPYYATDTTSGTVAGSEGKELVFNVSGYLYVLRENGEKYNLAVGEAVSARENYIRATLNFDGILLNIITPGISLEIICTLKGDKRPTCGCPTGFSLLDPNDPYRGCKPDFIQGCEEDELSGTKDLYDVEVVTNTDWPTSDYVQLHPFTAEKCNESCFQDCLCAVAIFRSETCWKKKLPLSNGRVDTSLNSQGFIKVRKDNSILTGAPQPPCPDDKKKKSQTTVIRVESVLLDWVYDCYLQGELDAVVDYEVQALCDKTTLEKFVMVAIWCIQEDPSLRPNMKKVIQMLEGVVEVKVPPCPSPFARACIEESFVSLFGMKVINLSFKFMESLCCAHNSHIFLVSTRGTASRCIQKSLNDADMGLAKLVKADVLSTQHVSSNPLFCNLD</sequence>
<evidence type="ECO:0000256" key="3">
    <source>
        <dbReference type="ARBA" id="ARBA00023180"/>
    </source>
</evidence>
<evidence type="ECO:0000256" key="4">
    <source>
        <dbReference type="SAM" id="SignalP"/>
    </source>
</evidence>
<dbReference type="FunFam" id="2.90.10.10:FF:000013">
    <property type="entry name" value="G-type lectin S-receptor-like serine/threonine-protein kinase LECRK1"/>
    <property type="match status" value="1"/>
</dbReference>
<dbReference type="InterPro" id="IPR036426">
    <property type="entry name" value="Bulb-type_lectin_dom_sf"/>
</dbReference>
<dbReference type="GO" id="GO:0016301">
    <property type="term" value="F:kinase activity"/>
    <property type="evidence" value="ECO:0007669"/>
    <property type="project" value="UniProtKB-KW"/>
</dbReference>
<proteinExistence type="predicted"/>
<keyword evidence="6" id="KW-0418">Kinase</keyword>
<name>A0A314UPH2_PRUYE</name>
<dbReference type="PROSITE" id="PS50927">
    <property type="entry name" value="BULB_LECTIN"/>
    <property type="match status" value="1"/>
</dbReference>
<dbReference type="AlphaFoldDB" id="A0A314UPH2"/>
<dbReference type="Gene3D" id="1.10.510.10">
    <property type="entry name" value="Transferase(Phosphotransferase) domain 1"/>
    <property type="match status" value="1"/>
</dbReference>
<dbReference type="SUPFAM" id="SSF56112">
    <property type="entry name" value="Protein kinase-like (PK-like)"/>
    <property type="match status" value="1"/>
</dbReference>
<keyword evidence="6" id="KW-0808">Transferase</keyword>
<dbReference type="SUPFAM" id="SSF51110">
    <property type="entry name" value="alpha-D-mannose-specific plant lectins"/>
    <property type="match status" value="1"/>
</dbReference>
<dbReference type="CDD" id="cd00028">
    <property type="entry name" value="B_lectin"/>
    <property type="match status" value="1"/>
</dbReference>
<feature type="chain" id="PRO_5016338205" evidence="4">
    <location>
        <begin position="23"/>
        <end position="592"/>
    </location>
</feature>
<dbReference type="Proteomes" id="UP000250321">
    <property type="component" value="Unassembled WGS sequence"/>
</dbReference>
<dbReference type="InterPro" id="IPR011009">
    <property type="entry name" value="Kinase-like_dom_sf"/>
</dbReference>
<accession>A0A314UPH2</accession>
<dbReference type="Gene3D" id="2.90.10.10">
    <property type="entry name" value="Bulb-type lectin domain"/>
    <property type="match status" value="2"/>
</dbReference>
<dbReference type="PANTHER" id="PTHR47976">
    <property type="entry name" value="G-TYPE LECTIN S-RECEPTOR-LIKE SERINE/THREONINE-PROTEIN KINASE SD2-5"/>
    <property type="match status" value="1"/>
</dbReference>
<dbReference type="PANTHER" id="PTHR47976:SF15">
    <property type="entry name" value="G-TYPE LECTIN S-RECEPTOR-LIKE SERINE_THREONINE-PROTEIN KINASE RLK1"/>
    <property type="match status" value="1"/>
</dbReference>
<comment type="caution">
    <text evidence="6">The sequence shown here is derived from an EMBL/GenBank/DDBJ whole genome shotgun (WGS) entry which is preliminary data.</text>
</comment>
<evidence type="ECO:0000313" key="7">
    <source>
        <dbReference type="Proteomes" id="UP000250321"/>
    </source>
</evidence>
<organism evidence="6 7">
    <name type="scientific">Prunus yedoensis var. nudiflora</name>
    <dbReference type="NCBI Taxonomy" id="2094558"/>
    <lineage>
        <taxon>Eukaryota</taxon>
        <taxon>Viridiplantae</taxon>
        <taxon>Streptophyta</taxon>
        <taxon>Embryophyta</taxon>
        <taxon>Tracheophyta</taxon>
        <taxon>Spermatophyta</taxon>
        <taxon>Magnoliopsida</taxon>
        <taxon>eudicotyledons</taxon>
        <taxon>Gunneridae</taxon>
        <taxon>Pentapetalae</taxon>
        <taxon>rosids</taxon>
        <taxon>fabids</taxon>
        <taxon>Rosales</taxon>
        <taxon>Rosaceae</taxon>
        <taxon>Amygdaloideae</taxon>
        <taxon>Amygdaleae</taxon>
        <taxon>Prunus</taxon>
    </lineage>
</organism>
<keyword evidence="6" id="KW-0430">Lectin</keyword>
<feature type="domain" description="Bulb-type lectin" evidence="5">
    <location>
        <begin position="30"/>
        <end position="150"/>
    </location>
</feature>
<dbReference type="InterPro" id="IPR051343">
    <property type="entry name" value="G-type_lectin_kinases/EP1-like"/>
</dbReference>
<protein>
    <submittedName>
        <fullName evidence="6">G-type lectin S-receptor-like serine/threonine-protein kinase LECRK3</fullName>
    </submittedName>
</protein>
<keyword evidence="3" id="KW-0325">Glycoprotein</keyword>
<evidence type="ECO:0000313" key="6">
    <source>
        <dbReference type="EMBL" id="PQM38494.1"/>
    </source>
</evidence>
<reference evidence="6 7" key="1">
    <citation type="submission" date="2018-02" db="EMBL/GenBank/DDBJ databases">
        <title>Draft genome of wild Prunus yedoensis var. nudiflora.</title>
        <authorList>
            <person name="Baek S."/>
            <person name="Kim J.-H."/>
            <person name="Choi K."/>
            <person name="Kim G.-B."/>
            <person name="Cho A."/>
            <person name="Jang H."/>
            <person name="Shin C.-H."/>
            <person name="Yu H.-J."/>
            <person name="Mun J.-H."/>
        </authorList>
    </citation>
    <scope>NUCLEOTIDE SEQUENCE [LARGE SCALE GENOMIC DNA]</scope>
    <source>
        <strain evidence="7">cv. Jeju island</strain>
        <tissue evidence="6">Leaf</tissue>
    </source>
</reference>
<feature type="signal peptide" evidence="4">
    <location>
        <begin position="1"/>
        <end position="22"/>
    </location>
</feature>